<evidence type="ECO:0000313" key="3">
    <source>
        <dbReference type="Proteomes" id="UP000031737"/>
    </source>
</evidence>
<proteinExistence type="predicted"/>
<evidence type="ECO:0000256" key="1">
    <source>
        <dbReference type="SAM" id="SignalP"/>
    </source>
</evidence>
<keyword evidence="1" id="KW-0732">Signal</keyword>
<comment type="caution">
    <text evidence="2">The sequence shown here is derived from an EMBL/GenBank/DDBJ whole genome shotgun (WGS) entry which is preliminary data.</text>
</comment>
<evidence type="ECO:0000313" key="2">
    <source>
        <dbReference type="EMBL" id="ESL06060.1"/>
    </source>
</evidence>
<keyword evidence="3" id="KW-1185">Reference proteome</keyword>
<gene>
    <name evidence="2" type="ORF">TRSC58_06272</name>
</gene>
<accession>A0A061IVI4</accession>
<feature type="chain" id="PRO_5001604900" description="Pentacotripeptide-repeat region of PRORP domain-containing protein" evidence="1">
    <location>
        <begin position="24"/>
        <end position="603"/>
    </location>
</feature>
<sequence>MVFPFGLDDVLLLVASVSPLLWAKRGDVVRSSVHKTVAFVTGDGAYAARRAEAATRNCTTPCALLPGKDVGGAASAASVATATLVASSIAGKFTGDVVHEYPCVPHRRFHVVKQRRPSVRDILQYSEMEVAESLHSYSLAEVSRLYESMEQEGLWEAALSVTEGARRGSHYAYLTKRNVEAAVRTLLLAGEKQRAVQCYLTHAKEFLVSDEVLVALFDACRHVEQSSMALYQTVRPFHAEWTPAVYACCLTVNAQYNWKEALQLYSEYMQQERQSRITQLIANAVRTTNYKSSGVDELDGGVGSAKRPRLQFLYHVTLPLVADRREERLQECYAHMLAHEPESTVDVLLRCLHTPRGRELAAHWLKTSMNNVKNSPLISGNVVDLATQLYCKKPSMMNLNSLLKILMAQDPALLPSHVGEKLQEYVGSLPMKENDACVLARTLTEQAGHWKLAAHFMASMAVRKQFGALPPLSFYVAQQGRWLLASQAMTVCFSNCAAVTAAEINLCIEFSMLAGRWKSALFWMERAHSRGVRLPTAVYDNVLGITKHCSWVAALRALASMHEAGGVSSEAGVLSVLEATAQQGKVLKALHAISATGKVYWTL</sequence>
<dbReference type="EMBL" id="AUPL01006272">
    <property type="protein sequence ID" value="ESL06060.1"/>
    <property type="molecule type" value="Genomic_DNA"/>
</dbReference>
<dbReference type="VEuPathDB" id="TriTrypDB:TRSC58_06272"/>
<evidence type="ECO:0008006" key="4">
    <source>
        <dbReference type="Google" id="ProtNLM"/>
    </source>
</evidence>
<dbReference type="OrthoDB" id="278233at2759"/>
<protein>
    <recommendedName>
        <fullName evidence="4">Pentacotripeptide-repeat region of PRORP domain-containing protein</fullName>
    </recommendedName>
</protein>
<feature type="signal peptide" evidence="1">
    <location>
        <begin position="1"/>
        <end position="23"/>
    </location>
</feature>
<dbReference type="AlphaFoldDB" id="A0A061IVI4"/>
<name>A0A061IVI4_TRYRA</name>
<dbReference type="Proteomes" id="UP000031737">
    <property type="component" value="Unassembled WGS sequence"/>
</dbReference>
<organism evidence="2 3">
    <name type="scientific">Trypanosoma rangeli SC58</name>
    <dbReference type="NCBI Taxonomy" id="429131"/>
    <lineage>
        <taxon>Eukaryota</taxon>
        <taxon>Discoba</taxon>
        <taxon>Euglenozoa</taxon>
        <taxon>Kinetoplastea</taxon>
        <taxon>Metakinetoplastina</taxon>
        <taxon>Trypanosomatida</taxon>
        <taxon>Trypanosomatidae</taxon>
        <taxon>Trypanosoma</taxon>
        <taxon>Herpetosoma</taxon>
    </lineage>
</organism>
<reference evidence="2 3" key="1">
    <citation type="submission" date="2013-07" db="EMBL/GenBank/DDBJ databases">
        <authorList>
            <person name="Stoco P.H."/>
            <person name="Wagner G."/>
            <person name="Gerber A."/>
            <person name="Zaha A."/>
            <person name="Thompson C."/>
            <person name="Bartholomeu D.C."/>
            <person name="Luckemeyer D.D."/>
            <person name="Bahia D."/>
            <person name="Loreto E."/>
            <person name="Prestes E.B."/>
            <person name="Lima F.M."/>
            <person name="Rodrigues-Luiz G."/>
            <person name="Vallejo G.A."/>
            <person name="Filho J.F."/>
            <person name="Monteiro K.M."/>
            <person name="Tyler K.M."/>
            <person name="de Almeida L.G."/>
            <person name="Ortiz M.F."/>
            <person name="Siervo M.A."/>
            <person name="de Moraes M.H."/>
            <person name="Cunha O.L."/>
            <person name="Mendonca-Neto R."/>
            <person name="Silva R."/>
            <person name="Teixeira S.M."/>
            <person name="Murta S.M."/>
            <person name="Sincero T.C."/>
            <person name="Mendes T.A."/>
            <person name="Urmenyi T.P."/>
            <person name="Silva V.G."/>
            <person name="da Rocha W.D."/>
            <person name="Andersson B."/>
            <person name="Romanha A.J."/>
            <person name="Steindel M."/>
            <person name="de Vasconcelos A.T."/>
            <person name="Grisard E.C."/>
        </authorList>
    </citation>
    <scope>NUCLEOTIDE SEQUENCE [LARGE SCALE GENOMIC DNA]</scope>
    <source>
        <strain evidence="2 3">SC58</strain>
    </source>
</reference>